<dbReference type="EMBL" id="UZAL01040504">
    <property type="protein sequence ID" value="VDP77128.1"/>
    <property type="molecule type" value="Genomic_DNA"/>
</dbReference>
<sequence length="80" mass="9129">MVVGGSQQETLDPGFVLLGGSDSSVNFTAGRHQFATTAAMEYYVENIIFIYKCRVEQKTDDNCYEKDFVDARAFEHKFYK</sequence>
<dbReference type="Proteomes" id="UP000269396">
    <property type="component" value="Unassembled WGS sequence"/>
</dbReference>
<evidence type="ECO:0000313" key="1">
    <source>
        <dbReference type="EMBL" id="VDP77128.1"/>
    </source>
</evidence>
<reference evidence="1 2" key="1">
    <citation type="submission" date="2018-11" db="EMBL/GenBank/DDBJ databases">
        <authorList>
            <consortium name="Pathogen Informatics"/>
        </authorList>
    </citation>
    <scope>NUCLEOTIDE SEQUENCE [LARGE SCALE GENOMIC DNA]</scope>
    <source>
        <strain>Denwood</strain>
        <strain evidence="2">Zambia</strain>
    </source>
</reference>
<name>A0A183PVS4_9TREM</name>
<protein>
    <submittedName>
        <fullName evidence="1">Uncharacterized protein</fullName>
    </submittedName>
</protein>
<evidence type="ECO:0000313" key="2">
    <source>
        <dbReference type="Proteomes" id="UP000269396"/>
    </source>
</evidence>
<keyword evidence="2" id="KW-1185">Reference proteome</keyword>
<dbReference type="AlphaFoldDB" id="A0A183PVS4"/>
<proteinExistence type="predicted"/>
<accession>A0A183PVS4</accession>
<organism evidence="1 2">
    <name type="scientific">Schistosoma mattheei</name>
    <dbReference type="NCBI Taxonomy" id="31246"/>
    <lineage>
        <taxon>Eukaryota</taxon>
        <taxon>Metazoa</taxon>
        <taxon>Spiralia</taxon>
        <taxon>Lophotrochozoa</taxon>
        <taxon>Platyhelminthes</taxon>
        <taxon>Trematoda</taxon>
        <taxon>Digenea</taxon>
        <taxon>Strigeidida</taxon>
        <taxon>Schistosomatoidea</taxon>
        <taxon>Schistosomatidae</taxon>
        <taxon>Schistosoma</taxon>
    </lineage>
</organism>
<gene>
    <name evidence="1" type="ORF">SMTD_LOCUS18460</name>
</gene>